<name>A0A2L2T6X8_9HYPO</name>
<keyword evidence="1" id="KW-0472">Membrane</keyword>
<accession>A0A2L2T6X8</accession>
<evidence type="ECO:0000256" key="1">
    <source>
        <dbReference type="SAM" id="Phobius"/>
    </source>
</evidence>
<reference evidence="3" key="1">
    <citation type="submission" date="2014-10" db="EMBL/GenBank/DDBJ databases">
        <authorList>
            <person name="King R."/>
        </authorList>
    </citation>
    <scope>NUCLEOTIDE SEQUENCE [LARGE SCALE GENOMIC DNA]</scope>
    <source>
        <strain evidence="3">A3/5</strain>
    </source>
</reference>
<proteinExistence type="predicted"/>
<feature type="transmembrane region" description="Helical" evidence="1">
    <location>
        <begin position="46"/>
        <end position="66"/>
    </location>
</feature>
<evidence type="ECO:0000313" key="2">
    <source>
        <dbReference type="EMBL" id="CEI42104.1"/>
    </source>
</evidence>
<keyword evidence="1" id="KW-1133">Transmembrane helix</keyword>
<evidence type="ECO:0000313" key="3">
    <source>
        <dbReference type="Proteomes" id="UP000245910"/>
    </source>
</evidence>
<sequence length="75" mass="8166">MPALACLVDEAHGSISDTQPLLEKHLRRRACCSGSNRGGPSPKLDAIYIGSIIAAVLLLVLMCWMANRWCGKKKE</sequence>
<dbReference type="EMBL" id="LN649232">
    <property type="protein sequence ID" value="CEI42104.1"/>
    <property type="molecule type" value="Genomic_DNA"/>
</dbReference>
<keyword evidence="3" id="KW-1185">Reference proteome</keyword>
<keyword evidence="1" id="KW-0812">Transmembrane</keyword>
<dbReference type="Proteomes" id="UP000245910">
    <property type="component" value="Chromosome IIII"/>
</dbReference>
<dbReference type="AlphaFoldDB" id="A0A2L2T6X8"/>
<organism evidence="2 3">
    <name type="scientific">Fusarium venenatum</name>
    <dbReference type="NCBI Taxonomy" id="56646"/>
    <lineage>
        <taxon>Eukaryota</taxon>
        <taxon>Fungi</taxon>
        <taxon>Dikarya</taxon>
        <taxon>Ascomycota</taxon>
        <taxon>Pezizomycotina</taxon>
        <taxon>Sordariomycetes</taxon>
        <taxon>Hypocreomycetidae</taxon>
        <taxon>Hypocreales</taxon>
        <taxon>Nectriaceae</taxon>
        <taxon>Fusarium</taxon>
    </lineage>
</organism>
<dbReference type="OrthoDB" id="10565590at2759"/>
<protein>
    <submittedName>
        <fullName evidence="2">Uncharacterized protein</fullName>
    </submittedName>
</protein>